<comment type="caution">
    <text evidence="2">The sequence shown here is derived from an EMBL/GenBank/DDBJ whole genome shotgun (WGS) entry which is preliminary data.</text>
</comment>
<keyword evidence="1" id="KW-0812">Transmembrane</keyword>
<dbReference type="Proteomes" id="UP000741013">
    <property type="component" value="Unassembled WGS sequence"/>
</dbReference>
<reference evidence="2 3" key="1">
    <citation type="submission" date="2021-03" db="EMBL/GenBank/DDBJ databases">
        <title>Sequencing the genomes of 1000 actinobacteria strains.</title>
        <authorList>
            <person name="Klenk H.-P."/>
        </authorList>
    </citation>
    <scope>NUCLEOTIDE SEQUENCE [LARGE SCALE GENOMIC DNA]</scope>
    <source>
        <strain evidence="2 3">DSM 45510</strain>
    </source>
</reference>
<dbReference type="RefSeq" id="WP_209662902.1">
    <property type="nucleotide sequence ID" value="NZ_JAGGMS010000001.1"/>
</dbReference>
<proteinExistence type="predicted"/>
<feature type="transmembrane region" description="Helical" evidence="1">
    <location>
        <begin position="77"/>
        <end position="97"/>
    </location>
</feature>
<organism evidence="2 3">
    <name type="scientific">Amycolatopsis magusensis</name>
    <dbReference type="NCBI Taxonomy" id="882444"/>
    <lineage>
        <taxon>Bacteria</taxon>
        <taxon>Bacillati</taxon>
        <taxon>Actinomycetota</taxon>
        <taxon>Actinomycetes</taxon>
        <taxon>Pseudonocardiales</taxon>
        <taxon>Pseudonocardiaceae</taxon>
        <taxon>Amycolatopsis</taxon>
    </lineage>
</organism>
<keyword evidence="1" id="KW-1133">Transmembrane helix</keyword>
<gene>
    <name evidence="2" type="ORF">JOM49_000671</name>
</gene>
<keyword evidence="3" id="KW-1185">Reference proteome</keyword>
<protein>
    <submittedName>
        <fullName evidence="2">Uncharacterized protein</fullName>
    </submittedName>
</protein>
<name>A0ABS4PIC1_9PSEU</name>
<evidence type="ECO:0000313" key="3">
    <source>
        <dbReference type="Proteomes" id="UP000741013"/>
    </source>
</evidence>
<keyword evidence="1" id="KW-0472">Membrane</keyword>
<sequence>MDDRGLRILRWVLAGSLLTTGLHYAHNTIRAEDYPPVDGLSLAATQILVGAGWFVFAAFAALGYSAYTRRRFWAANAYLVVFSLSGLASLGHFLFGVPDIPAFWFATIFTDLLSSLVLWTFVTWTAIRIRTTAPQPA</sequence>
<accession>A0ABS4PIC1</accession>
<evidence type="ECO:0000313" key="2">
    <source>
        <dbReference type="EMBL" id="MBP2179145.1"/>
    </source>
</evidence>
<feature type="transmembrane region" description="Helical" evidence="1">
    <location>
        <begin position="47"/>
        <end position="65"/>
    </location>
</feature>
<feature type="transmembrane region" description="Helical" evidence="1">
    <location>
        <begin position="103"/>
        <end position="127"/>
    </location>
</feature>
<evidence type="ECO:0000256" key="1">
    <source>
        <dbReference type="SAM" id="Phobius"/>
    </source>
</evidence>
<dbReference type="EMBL" id="JAGGMS010000001">
    <property type="protein sequence ID" value="MBP2179145.1"/>
    <property type="molecule type" value="Genomic_DNA"/>
</dbReference>